<dbReference type="EMBL" id="JAPQKO010000001">
    <property type="protein sequence ID" value="KAJ5183129.1"/>
    <property type="molecule type" value="Genomic_DNA"/>
</dbReference>
<accession>A0A9W9LZP5</accession>
<dbReference type="AlphaFoldDB" id="A0A9W9LZP5"/>
<dbReference type="Gene3D" id="3.40.50.12780">
    <property type="entry name" value="N-terminal domain of ligase-like"/>
    <property type="match status" value="1"/>
</dbReference>
<dbReference type="InterPro" id="IPR000873">
    <property type="entry name" value="AMP-dep_synth/lig_dom"/>
</dbReference>
<reference evidence="2" key="2">
    <citation type="journal article" date="2023" name="IMA Fungus">
        <title>Comparative genomic study of the Penicillium genus elucidates a diverse pangenome and 15 lateral gene transfer events.</title>
        <authorList>
            <person name="Petersen C."/>
            <person name="Sorensen T."/>
            <person name="Nielsen M.R."/>
            <person name="Sondergaard T.E."/>
            <person name="Sorensen J.L."/>
            <person name="Fitzpatrick D.A."/>
            <person name="Frisvad J.C."/>
            <person name="Nielsen K.L."/>
        </authorList>
    </citation>
    <scope>NUCLEOTIDE SEQUENCE</scope>
    <source>
        <strain evidence="2">IBT 21917</strain>
    </source>
</reference>
<dbReference type="Pfam" id="PF00501">
    <property type="entry name" value="AMP-binding"/>
    <property type="match status" value="1"/>
</dbReference>
<reference evidence="2" key="1">
    <citation type="submission" date="2022-11" db="EMBL/GenBank/DDBJ databases">
        <authorList>
            <person name="Petersen C."/>
        </authorList>
    </citation>
    <scope>NUCLEOTIDE SEQUENCE</scope>
    <source>
        <strain evidence="2">IBT 21917</strain>
    </source>
</reference>
<feature type="domain" description="AMP-dependent synthetase/ligase" evidence="1">
    <location>
        <begin position="109"/>
        <end position="379"/>
    </location>
</feature>
<dbReference type="GO" id="GO:0031957">
    <property type="term" value="F:very long-chain fatty acid-CoA ligase activity"/>
    <property type="evidence" value="ECO:0007669"/>
    <property type="project" value="TreeGrafter"/>
</dbReference>
<dbReference type="PROSITE" id="PS00455">
    <property type="entry name" value="AMP_BINDING"/>
    <property type="match status" value="1"/>
</dbReference>
<dbReference type="PANTHER" id="PTHR24096">
    <property type="entry name" value="LONG-CHAIN-FATTY-ACID--COA LIGASE"/>
    <property type="match status" value="1"/>
</dbReference>
<dbReference type="InterPro" id="IPR042099">
    <property type="entry name" value="ANL_N_sf"/>
</dbReference>
<organism evidence="2 3">
    <name type="scientific">Penicillium capsulatum</name>
    <dbReference type="NCBI Taxonomy" id="69766"/>
    <lineage>
        <taxon>Eukaryota</taxon>
        <taxon>Fungi</taxon>
        <taxon>Dikarya</taxon>
        <taxon>Ascomycota</taxon>
        <taxon>Pezizomycotina</taxon>
        <taxon>Eurotiomycetes</taxon>
        <taxon>Eurotiomycetidae</taxon>
        <taxon>Eurotiales</taxon>
        <taxon>Aspergillaceae</taxon>
        <taxon>Penicillium</taxon>
    </lineage>
</organism>
<gene>
    <name evidence="2" type="ORF">N7492_000745</name>
</gene>
<evidence type="ECO:0000313" key="3">
    <source>
        <dbReference type="Proteomes" id="UP001146351"/>
    </source>
</evidence>
<evidence type="ECO:0000313" key="2">
    <source>
        <dbReference type="EMBL" id="KAJ5183129.1"/>
    </source>
</evidence>
<dbReference type="InterPro" id="IPR045851">
    <property type="entry name" value="AMP-bd_C_sf"/>
</dbReference>
<dbReference type="Proteomes" id="UP001146351">
    <property type="component" value="Unassembled WGS sequence"/>
</dbReference>
<dbReference type="SUPFAM" id="SSF56801">
    <property type="entry name" value="Acetyl-CoA synthetase-like"/>
    <property type="match status" value="1"/>
</dbReference>
<dbReference type="GO" id="GO:0006633">
    <property type="term" value="P:fatty acid biosynthetic process"/>
    <property type="evidence" value="ECO:0007669"/>
    <property type="project" value="TreeGrafter"/>
</dbReference>
<name>A0A9W9LZP5_9EURO</name>
<comment type="caution">
    <text evidence="2">The sequence shown here is derived from an EMBL/GenBank/DDBJ whole genome shotgun (WGS) entry which is preliminary data.</text>
</comment>
<dbReference type="Gene3D" id="3.30.300.30">
    <property type="match status" value="1"/>
</dbReference>
<proteinExistence type="predicted"/>
<dbReference type="OrthoDB" id="6614653at2759"/>
<dbReference type="PANTHER" id="PTHR24096:SF267">
    <property type="entry name" value="MALONATE--COA LIGASE ACSF3, MITOCHONDRIAL"/>
    <property type="match status" value="1"/>
</dbReference>
<protein>
    <submittedName>
        <fullName evidence="2">Acetyl-CoA synthetase-like protein</fullName>
    </submittedName>
</protein>
<evidence type="ECO:0000259" key="1">
    <source>
        <dbReference type="Pfam" id="PF00501"/>
    </source>
</evidence>
<keyword evidence="3" id="KW-1185">Reference proteome</keyword>
<sequence length="561" mass="62415">MGRRLEYQFPNDAIFPNLIRLSHERAGIIIDDPTVGGGATYTQLLTDVVRMRAVLKQRLSIENGTILPEDLWAIRTTSLLSGHWQFSHLVELSSQFVSLTEQDIAFKTEEDQLGEVMRKCKIRYILTSQNYQKEAAVIKRQADLNGLGPLELIPIVFSTEPVLAVSQFQVNEALLILDSRPAWVVWTSGSTGVPKGVVHNRRLWTNLPSSDPEETMLVHRPAFWVGEIWPLISAIYLGRKATIVEDGAGPELLWETLRRGEVTHIIATVVLWEKMATFFRSHISHLPAEIKTEYIRGVQNLRMSLTGGSMPVPSLLRFWRDTLGSPLHVAWGCSELGGGVTLCSPDDVINIERTIGIPFPPYTVRLSEGDHGTILVKGSTSFIDYLNNEIPPEKVFGSEGFVITGDIAHWNGDHYIFDGRASGDCEYTILQVTTTPKSPNAISLVIKAAGGPVPIVLLETRISELPYIEEVYVLPASDREVGNRVGVLARCTDDFQEKLTLARLREDLSGSVADFMLPTALQVLQRGEDIVRNVNGKLDKTATTTKFFSARSGVELWDLTF</sequence>
<dbReference type="InterPro" id="IPR020845">
    <property type="entry name" value="AMP-binding_CS"/>
</dbReference>